<keyword evidence="6" id="KW-1185">Reference proteome</keyword>
<feature type="compositionally biased region" description="Low complexity" evidence="3">
    <location>
        <begin position="11"/>
        <end position="39"/>
    </location>
</feature>
<gene>
    <name evidence="5" type="ORF">HALOF300_05358</name>
</gene>
<dbReference type="Pfam" id="PF05949">
    <property type="entry name" value="DUF881"/>
    <property type="match status" value="1"/>
</dbReference>
<dbReference type="RefSeq" id="WP_156743881.1">
    <property type="nucleotide sequence ID" value="NZ_CACRYJ010000071.1"/>
</dbReference>
<feature type="compositionally biased region" description="Basic and acidic residues" evidence="3">
    <location>
        <begin position="1"/>
        <end position="10"/>
    </location>
</feature>
<proteinExistence type="inferred from homology"/>
<evidence type="ECO:0000256" key="4">
    <source>
        <dbReference type="SAM" id="Phobius"/>
    </source>
</evidence>
<dbReference type="Proteomes" id="UP000419743">
    <property type="component" value="Unassembled WGS sequence"/>
</dbReference>
<feature type="transmembrane region" description="Helical" evidence="4">
    <location>
        <begin position="55"/>
        <end position="76"/>
    </location>
</feature>
<feature type="region of interest" description="Disordered" evidence="3">
    <location>
        <begin position="1"/>
        <end position="50"/>
    </location>
</feature>
<dbReference type="PANTHER" id="PTHR37313">
    <property type="entry name" value="UPF0749 PROTEIN RV1825"/>
    <property type="match status" value="1"/>
</dbReference>
<dbReference type="EMBL" id="CACRYJ010000071">
    <property type="protein sequence ID" value="VZO40650.1"/>
    <property type="molecule type" value="Genomic_DNA"/>
</dbReference>
<evidence type="ECO:0008006" key="7">
    <source>
        <dbReference type="Google" id="ProtNLM"/>
    </source>
</evidence>
<keyword evidence="4" id="KW-1133">Transmembrane helix</keyword>
<keyword evidence="4" id="KW-0472">Membrane</keyword>
<comment type="similarity">
    <text evidence="1">Belongs to the UPF0749 family.</text>
</comment>
<sequence>MAPDEEKPAAEGDATADATTGDAATAGTATTGGAATGDGSRPIARTPKDGRGQSLRARILIALMCVLLGIAIVAQVRQTQGDEFSSLRQDDLVRLLDEVTQRNEQLTAEGEELRTQRSSLQSGSNARQFAEDYLTLQSILAGTVPVEGPGVVVEVDDPDGEVSAQTMVHMLEELRNAGAEAVEVSGVRLTATASFTDGPDGIMANGEPLTSPYEWRAIGNPQTLSVALDIPGGALAGFRNAGATVDMVERDLVQITAVVQVVEPEYAVPVEDEN</sequence>
<dbReference type="PANTHER" id="PTHR37313:SF2">
    <property type="entry name" value="UPF0749 PROTEIN YLXX"/>
    <property type="match status" value="1"/>
</dbReference>
<reference evidence="5 6" key="1">
    <citation type="submission" date="2019-11" db="EMBL/GenBank/DDBJ databases">
        <authorList>
            <person name="Criscuolo A."/>
        </authorList>
    </citation>
    <scope>NUCLEOTIDE SEQUENCE [LARGE SCALE GENOMIC DNA]</scope>
    <source>
        <strain evidence="5">CIP111667</strain>
    </source>
</reference>
<evidence type="ECO:0000256" key="2">
    <source>
        <dbReference type="SAM" id="Coils"/>
    </source>
</evidence>
<keyword evidence="4" id="KW-0812">Transmembrane</keyword>
<dbReference type="InterPro" id="IPR010273">
    <property type="entry name" value="DUF881"/>
</dbReference>
<evidence type="ECO:0000256" key="1">
    <source>
        <dbReference type="ARBA" id="ARBA00009108"/>
    </source>
</evidence>
<keyword evidence="2" id="KW-0175">Coiled coil</keyword>
<evidence type="ECO:0000313" key="5">
    <source>
        <dbReference type="EMBL" id="VZO40650.1"/>
    </source>
</evidence>
<evidence type="ECO:0000256" key="3">
    <source>
        <dbReference type="SAM" id="MobiDB-lite"/>
    </source>
</evidence>
<protein>
    <recommendedName>
        <fullName evidence="7">DUF881 domain-containing protein</fullName>
    </recommendedName>
</protein>
<feature type="coiled-coil region" evidence="2">
    <location>
        <begin position="89"/>
        <end position="116"/>
    </location>
</feature>
<evidence type="ECO:0000313" key="6">
    <source>
        <dbReference type="Proteomes" id="UP000419743"/>
    </source>
</evidence>
<comment type="caution">
    <text evidence="5">The sequence shown here is derived from an EMBL/GenBank/DDBJ whole genome shotgun (WGS) entry which is preliminary data.</text>
</comment>
<dbReference type="AlphaFoldDB" id="A0A7M4DT56"/>
<accession>A0A7M4DT56</accession>
<dbReference type="GO" id="GO:0005886">
    <property type="term" value="C:plasma membrane"/>
    <property type="evidence" value="ECO:0007669"/>
    <property type="project" value="TreeGrafter"/>
</dbReference>
<name>A0A7M4DT56_9MICO</name>
<dbReference type="Gene3D" id="3.30.70.1880">
    <property type="entry name" value="Protein of unknown function DUF881"/>
    <property type="match status" value="1"/>
</dbReference>
<organism evidence="5 6">
    <name type="scientific">Occultella aeris</name>
    <dbReference type="NCBI Taxonomy" id="2761496"/>
    <lineage>
        <taxon>Bacteria</taxon>
        <taxon>Bacillati</taxon>
        <taxon>Actinomycetota</taxon>
        <taxon>Actinomycetes</taxon>
        <taxon>Micrococcales</taxon>
        <taxon>Ruaniaceae</taxon>
        <taxon>Occultella</taxon>
    </lineage>
</organism>